<feature type="compositionally biased region" description="Basic residues" evidence="2">
    <location>
        <begin position="555"/>
        <end position="566"/>
    </location>
</feature>
<evidence type="ECO:0000313" key="3">
    <source>
        <dbReference type="EMBL" id="RIA95367.1"/>
    </source>
</evidence>
<gene>
    <name evidence="3" type="ORF">C1645_803040</name>
</gene>
<dbReference type="EMBL" id="QKYT01000062">
    <property type="protein sequence ID" value="RIA95367.1"/>
    <property type="molecule type" value="Genomic_DNA"/>
</dbReference>
<name>A0A397TG59_9GLOM</name>
<feature type="compositionally biased region" description="Basic and acidic residues" evidence="2">
    <location>
        <begin position="530"/>
        <end position="541"/>
    </location>
</feature>
<comment type="caution">
    <text evidence="3">The sequence shown here is derived from an EMBL/GenBank/DDBJ whole genome shotgun (WGS) entry which is preliminary data.</text>
</comment>
<protein>
    <submittedName>
        <fullName evidence="3">Uncharacterized protein</fullName>
    </submittedName>
</protein>
<evidence type="ECO:0000256" key="2">
    <source>
        <dbReference type="SAM" id="MobiDB-lite"/>
    </source>
</evidence>
<keyword evidence="1" id="KW-0175">Coiled coil</keyword>
<dbReference type="AlphaFoldDB" id="A0A397TG59"/>
<dbReference type="Proteomes" id="UP000265703">
    <property type="component" value="Unassembled WGS sequence"/>
</dbReference>
<evidence type="ECO:0000256" key="1">
    <source>
        <dbReference type="SAM" id="Coils"/>
    </source>
</evidence>
<feature type="region of interest" description="Disordered" evidence="2">
    <location>
        <begin position="527"/>
        <end position="566"/>
    </location>
</feature>
<evidence type="ECO:0000313" key="4">
    <source>
        <dbReference type="Proteomes" id="UP000265703"/>
    </source>
</evidence>
<organism evidence="3 4">
    <name type="scientific">Glomus cerebriforme</name>
    <dbReference type="NCBI Taxonomy" id="658196"/>
    <lineage>
        <taxon>Eukaryota</taxon>
        <taxon>Fungi</taxon>
        <taxon>Fungi incertae sedis</taxon>
        <taxon>Mucoromycota</taxon>
        <taxon>Glomeromycotina</taxon>
        <taxon>Glomeromycetes</taxon>
        <taxon>Glomerales</taxon>
        <taxon>Glomeraceae</taxon>
        <taxon>Glomus</taxon>
    </lineage>
</organism>
<feature type="region of interest" description="Disordered" evidence="2">
    <location>
        <begin position="486"/>
        <end position="506"/>
    </location>
</feature>
<proteinExistence type="predicted"/>
<keyword evidence="4" id="KW-1185">Reference proteome</keyword>
<accession>A0A397TG59</accession>
<feature type="coiled-coil region" evidence="1">
    <location>
        <begin position="76"/>
        <end position="142"/>
    </location>
</feature>
<sequence>MGINISTEEVAIFDGFGAKAVQEQDHILITAGITPEEQDVIIREFLNINGATAALIRIIATLVHTKTKMQTESLCHAEHMSNLLKDKNEIKQLQEQVTLLSNKILVNEQIARGQIEELSNKLQEAITDRNMLQNAYEEEKATMVIREIEYYESKAHYRDLDESDYASSIRNDSDDESMPESIDKRLRSLKISDSLKTKGKKLVGKDEEPMEIEVKDEKGNSLNDLLHATKKKNQHEEKQSIQKHVLGVNCAACGVNKEELMQLIKEDMITCNISYEQIKEIFVNHNNYMTVMVTQLRDANRIMMNNHGREYKYVKLYELNQTIGHTKILLKNMSKHVTREMIIKAIEENIGAVGLLNYKTNNANIDVEVEIEVQIPDRKFRDIWSFACNGYRIEMQQLNADQKEMFRKCRRFIAKIKNLPPNTTDQQLEGKLLPRHAKYWKVYKGRNQFNNDRGGYNNNGGWQFFCTGANRIPINKSRFNNQYGIGRIPYRGDNQSNKDNRSEEDENLRLQALEEVMVDISTIRKSNLKTYEKEEGMKEQTEETGEIENQEKIKNKQKSKKLEKHK</sequence>
<reference evidence="3 4" key="1">
    <citation type="submission" date="2018-06" db="EMBL/GenBank/DDBJ databases">
        <title>Comparative genomics reveals the genomic features of Rhizophagus irregularis, R. cerebriforme, R. diaphanum and Gigaspora rosea, and their symbiotic lifestyle signature.</title>
        <authorList>
            <person name="Morin E."/>
            <person name="San Clemente H."/>
            <person name="Chen E.C.H."/>
            <person name="De La Providencia I."/>
            <person name="Hainaut M."/>
            <person name="Kuo A."/>
            <person name="Kohler A."/>
            <person name="Murat C."/>
            <person name="Tang N."/>
            <person name="Roy S."/>
            <person name="Loubradou J."/>
            <person name="Henrissat B."/>
            <person name="Grigoriev I.V."/>
            <person name="Corradi N."/>
            <person name="Roux C."/>
            <person name="Martin F.M."/>
        </authorList>
    </citation>
    <scope>NUCLEOTIDE SEQUENCE [LARGE SCALE GENOMIC DNA]</scope>
    <source>
        <strain evidence="3 4">DAOM 227022</strain>
    </source>
</reference>